<dbReference type="RefSeq" id="WP_203918983.1">
    <property type="nucleotide sequence ID" value="NZ_BONZ01000033.1"/>
</dbReference>
<dbReference type="GO" id="GO:0004497">
    <property type="term" value="F:monooxygenase activity"/>
    <property type="evidence" value="ECO:0007669"/>
    <property type="project" value="UniProtKB-KW"/>
</dbReference>
<accession>A0A8J3QRU0</accession>
<evidence type="ECO:0000256" key="1">
    <source>
        <dbReference type="ARBA" id="ARBA00023002"/>
    </source>
</evidence>
<name>A0A8J3QRU0_9ACTN</name>
<feature type="domain" description="FAD-binding" evidence="2">
    <location>
        <begin position="14"/>
        <end position="353"/>
    </location>
</feature>
<dbReference type="GO" id="GO:0071949">
    <property type="term" value="F:FAD binding"/>
    <property type="evidence" value="ECO:0007669"/>
    <property type="project" value="InterPro"/>
</dbReference>
<dbReference type="SUPFAM" id="SSF51905">
    <property type="entry name" value="FAD/NAD(P)-binding domain"/>
    <property type="match status" value="1"/>
</dbReference>
<dbReference type="Gene3D" id="3.30.70.2450">
    <property type="match status" value="1"/>
</dbReference>
<evidence type="ECO:0000313" key="4">
    <source>
        <dbReference type="Proteomes" id="UP000642748"/>
    </source>
</evidence>
<keyword evidence="1" id="KW-0560">Oxidoreductase</keyword>
<dbReference type="AlphaFoldDB" id="A0A8J3QRU0"/>
<dbReference type="InterPro" id="IPR036188">
    <property type="entry name" value="FAD/NAD-bd_sf"/>
</dbReference>
<gene>
    <name evidence="3" type="ORF">Raf01_35180</name>
</gene>
<keyword evidence="4" id="KW-1185">Reference proteome</keyword>
<dbReference type="Proteomes" id="UP000642748">
    <property type="component" value="Unassembled WGS sequence"/>
</dbReference>
<proteinExistence type="predicted"/>
<evidence type="ECO:0000259" key="2">
    <source>
        <dbReference type="Pfam" id="PF01494"/>
    </source>
</evidence>
<dbReference type="Gene3D" id="3.50.50.60">
    <property type="entry name" value="FAD/NAD(P)-binding domain"/>
    <property type="match status" value="1"/>
</dbReference>
<organism evidence="3 4">
    <name type="scientific">Rugosimonospora africana</name>
    <dbReference type="NCBI Taxonomy" id="556532"/>
    <lineage>
        <taxon>Bacteria</taxon>
        <taxon>Bacillati</taxon>
        <taxon>Actinomycetota</taxon>
        <taxon>Actinomycetes</taxon>
        <taxon>Micromonosporales</taxon>
        <taxon>Micromonosporaceae</taxon>
        <taxon>Rugosimonospora</taxon>
    </lineage>
</organism>
<dbReference type="InterPro" id="IPR050631">
    <property type="entry name" value="PheA/TfdB_FAD_monoxygenase"/>
</dbReference>
<dbReference type="PANTHER" id="PTHR43476">
    <property type="entry name" value="3-(3-HYDROXY-PHENYL)PROPIONATE/3-HYDROXYCINNAMIC ACID HYDROXYLASE"/>
    <property type="match status" value="1"/>
</dbReference>
<comment type="caution">
    <text evidence="3">The sequence shown here is derived from an EMBL/GenBank/DDBJ whole genome shotgun (WGS) entry which is preliminary data.</text>
</comment>
<reference evidence="3" key="1">
    <citation type="submission" date="2021-01" db="EMBL/GenBank/DDBJ databases">
        <title>Whole genome shotgun sequence of Rugosimonospora africana NBRC 104875.</title>
        <authorList>
            <person name="Komaki H."/>
            <person name="Tamura T."/>
        </authorList>
    </citation>
    <scope>NUCLEOTIDE SEQUENCE</scope>
    <source>
        <strain evidence="3">NBRC 104875</strain>
    </source>
</reference>
<dbReference type="PANTHER" id="PTHR43476:SF5">
    <property type="entry name" value="FAD-DEPENDENT MONOOXYGENASE"/>
    <property type="match status" value="1"/>
</dbReference>
<dbReference type="Pfam" id="PF01494">
    <property type="entry name" value="FAD_binding_3"/>
    <property type="match status" value="1"/>
</dbReference>
<dbReference type="PRINTS" id="PR00420">
    <property type="entry name" value="RNGMNOXGNASE"/>
</dbReference>
<dbReference type="EMBL" id="BONZ01000033">
    <property type="protein sequence ID" value="GIH15346.1"/>
    <property type="molecule type" value="Genomic_DNA"/>
</dbReference>
<sequence length="430" mass="46667">MSGPVSAPAPSALPVIVVGGGPVGMTFATALGQRGIPVVLVEAEPVAKTDWRASTFHPPTLELLRDIGVVDQMLAEGLAVPRYQYRDRRAGVVAEFDFGVLAGETPYPYRLQLNQQHLVRMLVERSATVEAIRLEFGCRLTGLVQRDDRVEVTVRTGDGERRLAGSYLVGADGASSTARNLLGTGFEGFTYPERFLIVSTSVDMRELLPDIADVNYIADPDEWLFLLHTPESWRAVYPVPAGRDREEATDPADLQRHLQGIAPLPGGYPIIDSQLYNVNQRVAGAFRVGRGMLIGDAAHINSPLGGVGLNSGIHDAIDLARRFGRIWFDGAAPEAELDAFAALRRRVAVEYVQADTKRNTERLSERDETRRAEHHARLRAIAGDPEQARAWCRRASLLESVQRFGVGLPPAEVAGRLAAAAAGSRGNVAG</sequence>
<evidence type="ECO:0000313" key="3">
    <source>
        <dbReference type="EMBL" id="GIH15346.1"/>
    </source>
</evidence>
<protein>
    <submittedName>
        <fullName evidence="3">Pentachlorophenol monooxygenase</fullName>
    </submittedName>
</protein>
<dbReference type="InterPro" id="IPR002938">
    <property type="entry name" value="FAD-bd"/>
</dbReference>
<keyword evidence="3" id="KW-0503">Monooxygenase</keyword>